<comment type="caution">
    <text evidence="3">The sequence shown here is derived from an EMBL/GenBank/DDBJ whole genome shotgun (WGS) entry which is preliminary data.</text>
</comment>
<dbReference type="InterPro" id="IPR029069">
    <property type="entry name" value="HotDog_dom_sf"/>
</dbReference>
<keyword evidence="4" id="KW-1185">Reference proteome</keyword>
<gene>
    <name evidence="3" type="ORF">ACFFLH_11215</name>
</gene>
<dbReference type="EMBL" id="JBHLZN010000003">
    <property type="protein sequence ID" value="MFB9886986.1"/>
    <property type="molecule type" value="Genomic_DNA"/>
</dbReference>
<dbReference type="GO" id="GO:0016787">
    <property type="term" value="F:hydrolase activity"/>
    <property type="evidence" value="ECO:0007669"/>
    <property type="project" value="UniProtKB-KW"/>
</dbReference>
<evidence type="ECO:0000256" key="1">
    <source>
        <dbReference type="ARBA" id="ARBA00005953"/>
    </source>
</evidence>
<evidence type="ECO:0000313" key="4">
    <source>
        <dbReference type="Proteomes" id="UP001589628"/>
    </source>
</evidence>
<dbReference type="Gene3D" id="3.10.129.10">
    <property type="entry name" value="Hotdog Thioesterase"/>
    <property type="match status" value="1"/>
</dbReference>
<dbReference type="Proteomes" id="UP001589628">
    <property type="component" value="Unassembled WGS sequence"/>
</dbReference>
<keyword evidence="2 3" id="KW-0378">Hydrolase</keyword>
<protein>
    <submittedName>
        <fullName evidence="3">Acyl-CoA thioesterase</fullName>
        <ecNumber evidence="3">3.1.2.-</ecNumber>
    </submittedName>
</protein>
<name>A0ABV5ZCH3_9GAMM</name>
<sequence>MHEEAYSLHFGVRDYECDMQGIVNNAVYQNYFEHTRHEYIKTLGLDFAALTQAGIHVVVARAELDYLRPLKSGDQFQVQLRPFRLGKVRVVFDMGIYQEGELHVRGRFFCAAMQENGRPCRDLSALAPLLEQCQPWPANS</sequence>
<proteinExistence type="inferred from homology"/>
<dbReference type="InterPro" id="IPR006684">
    <property type="entry name" value="YbgC/YbaW"/>
</dbReference>
<evidence type="ECO:0000313" key="3">
    <source>
        <dbReference type="EMBL" id="MFB9886986.1"/>
    </source>
</evidence>
<dbReference type="RefSeq" id="WP_035460793.1">
    <property type="nucleotide sequence ID" value="NZ_JBHLZN010000003.1"/>
</dbReference>
<dbReference type="PANTHER" id="PTHR31793">
    <property type="entry name" value="4-HYDROXYBENZOYL-COA THIOESTERASE FAMILY MEMBER"/>
    <property type="match status" value="1"/>
</dbReference>
<dbReference type="CDD" id="cd00586">
    <property type="entry name" value="4HBT"/>
    <property type="match status" value="1"/>
</dbReference>
<dbReference type="SUPFAM" id="SSF54637">
    <property type="entry name" value="Thioesterase/thiol ester dehydrase-isomerase"/>
    <property type="match status" value="1"/>
</dbReference>
<dbReference type="PANTHER" id="PTHR31793:SF27">
    <property type="entry name" value="NOVEL THIOESTERASE SUPERFAMILY DOMAIN AND SAPOSIN A-TYPE DOMAIN CONTAINING PROTEIN (0610012H03RIK)"/>
    <property type="match status" value="1"/>
</dbReference>
<dbReference type="PIRSF" id="PIRSF003230">
    <property type="entry name" value="YbgC"/>
    <property type="match status" value="1"/>
</dbReference>
<dbReference type="InterPro" id="IPR050563">
    <property type="entry name" value="4-hydroxybenzoyl-CoA_TE"/>
</dbReference>
<dbReference type="EC" id="3.1.2.-" evidence="3"/>
<reference evidence="3 4" key="1">
    <citation type="submission" date="2024-09" db="EMBL/GenBank/DDBJ databases">
        <authorList>
            <person name="Sun Q."/>
            <person name="Mori K."/>
        </authorList>
    </citation>
    <scope>NUCLEOTIDE SEQUENCE [LARGE SCALE GENOMIC DNA]</scope>
    <source>
        <strain evidence="3 4">ATCC 51285</strain>
    </source>
</reference>
<dbReference type="Pfam" id="PF13279">
    <property type="entry name" value="4HBT_2"/>
    <property type="match status" value="1"/>
</dbReference>
<organism evidence="3 4">
    <name type="scientific">Balneatrix alpica</name>
    <dbReference type="NCBI Taxonomy" id="75684"/>
    <lineage>
        <taxon>Bacteria</taxon>
        <taxon>Pseudomonadati</taxon>
        <taxon>Pseudomonadota</taxon>
        <taxon>Gammaproteobacteria</taxon>
        <taxon>Oceanospirillales</taxon>
        <taxon>Balneatrichaceae</taxon>
        <taxon>Balneatrix</taxon>
    </lineage>
</organism>
<comment type="similarity">
    <text evidence="1">Belongs to the 4-hydroxybenzoyl-CoA thioesterase family.</text>
</comment>
<evidence type="ECO:0000256" key="2">
    <source>
        <dbReference type="ARBA" id="ARBA00022801"/>
    </source>
</evidence>
<accession>A0ABV5ZCH3</accession>